<dbReference type="InterPro" id="IPR041916">
    <property type="entry name" value="Anti_sigma_zinc_sf"/>
</dbReference>
<evidence type="ECO:0000259" key="1">
    <source>
        <dbReference type="Pfam" id="PF13490"/>
    </source>
</evidence>
<feature type="domain" description="Putative zinc-finger" evidence="1">
    <location>
        <begin position="25"/>
        <end position="59"/>
    </location>
</feature>
<dbReference type="Gene3D" id="1.10.10.1320">
    <property type="entry name" value="Anti-sigma factor, zinc-finger domain"/>
    <property type="match status" value="1"/>
</dbReference>
<protein>
    <submittedName>
        <fullName evidence="2">Zf-HC2 domain-containing protein</fullName>
    </submittedName>
</protein>
<dbReference type="EMBL" id="JAPJZH010000008">
    <property type="protein sequence ID" value="MDA4846460.1"/>
    <property type="molecule type" value="Genomic_DNA"/>
</dbReference>
<name>A0ABT4VP19_9HYPH</name>
<proteinExistence type="predicted"/>
<reference evidence="2" key="1">
    <citation type="submission" date="2022-11" db="EMBL/GenBank/DDBJ databases">
        <title>Hoeflea poritis sp. nov., isolated from scleractinian coral Porites lutea.</title>
        <authorList>
            <person name="Zhang G."/>
            <person name="Wei Q."/>
            <person name="Cai L."/>
        </authorList>
    </citation>
    <scope>NUCLEOTIDE SEQUENCE</scope>
    <source>
        <strain evidence="2">E7-10</strain>
    </source>
</reference>
<keyword evidence="3" id="KW-1185">Reference proteome</keyword>
<dbReference type="Proteomes" id="UP001148313">
    <property type="component" value="Unassembled WGS sequence"/>
</dbReference>
<gene>
    <name evidence="2" type="ORF">OOZ53_13930</name>
</gene>
<comment type="caution">
    <text evidence="2">The sequence shown here is derived from an EMBL/GenBank/DDBJ whole genome shotgun (WGS) entry which is preliminary data.</text>
</comment>
<evidence type="ECO:0000313" key="3">
    <source>
        <dbReference type="Proteomes" id="UP001148313"/>
    </source>
</evidence>
<dbReference type="InterPro" id="IPR027383">
    <property type="entry name" value="Znf_put"/>
</dbReference>
<sequence length="100" mass="11575">MTQAAPTLMRRIRGMMFKMPLMITCEEFDDFILAYLEDTLSAREKFVFELHLKVCRDCREYLAAYRASLELARKCGKEPDEALPPVPDDLVQAVMEARGR</sequence>
<organism evidence="2 3">
    <name type="scientific">Hoeflea poritis</name>
    <dbReference type="NCBI Taxonomy" id="2993659"/>
    <lineage>
        <taxon>Bacteria</taxon>
        <taxon>Pseudomonadati</taxon>
        <taxon>Pseudomonadota</taxon>
        <taxon>Alphaproteobacteria</taxon>
        <taxon>Hyphomicrobiales</taxon>
        <taxon>Rhizobiaceae</taxon>
        <taxon>Hoeflea</taxon>
    </lineage>
</organism>
<evidence type="ECO:0000313" key="2">
    <source>
        <dbReference type="EMBL" id="MDA4846460.1"/>
    </source>
</evidence>
<dbReference type="RefSeq" id="WP_271090212.1">
    <property type="nucleotide sequence ID" value="NZ_JAPJZH010000008.1"/>
</dbReference>
<dbReference type="Pfam" id="PF13490">
    <property type="entry name" value="zf-HC2"/>
    <property type="match status" value="1"/>
</dbReference>
<accession>A0ABT4VP19</accession>